<dbReference type="PANTHER" id="PTHR11552">
    <property type="entry name" value="GLUCOSE-METHANOL-CHOLINE GMC OXIDOREDUCTASE"/>
    <property type="match status" value="1"/>
</dbReference>
<evidence type="ECO:0000256" key="3">
    <source>
        <dbReference type="ARBA" id="ARBA00022630"/>
    </source>
</evidence>
<dbReference type="PANTHER" id="PTHR11552:SF147">
    <property type="entry name" value="CHOLINE DEHYDROGENASE, MITOCHONDRIAL"/>
    <property type="match status" value="1"/>
</dbReference>
<dbReference type="InterPro" id="IPR000172">
    <property type="entry name" value="GMC_OxRdtase_N"/>
</dbReference>
<evidence type="ECO:0000256" key="2">
    <source>
        <dbReference type="ARBA" id="ARBA00010790"/>
    </source>
</evidence>
<dbReference type="EMBL" id="JAZDUA010000094">
    <property type="protein sequence ID" value="KAK7868461.1"/>
    <property type="molecule type" value="Genomic_DNA"/>
</dbReference>
<dbReference type="PROSITE" id="PS00624">
    <property type="entry name" value="GMC_OXRED_2"/>
    <property type="match status" value="1"/>
</dbReference>
<dbReference type="Gene3D" id="3.30.560.10">
    <property type="entry name" value="Glucose Oxidase, domain 3"/>
    <property type="match status" value="1"/>
</dbReference>
<dbReference type="SUPFAM" id="SSF51905">
    <property type="entry name" value="FAD/NAD(P)-binding domain"/>
    <property type="match status" value="1"/>
</dbReference>
<reference evidence="7 8" key="1">
    <citation type="submission" date="2024-03" db="EMBL/GenBank/DDBJ databases">
        <title>The genome assembly and annotation of the cricket Gryllus longicercus Weissman &amp; Gray.</title>
        <authorList>
            <person name="Szrajer S."/>
            <person name="Gray D."/>
            <person name="Ylla G."/>
        </authorList>
    </citation>
    <scope>NUCLEOTIDE SEQUENCE [LARGE SCALE GENOMIC DNA]</scope>
    <source>
        <strain evidence="7">DAG 2021-001</strain>
        <tissue evidence="7">Whole body minus gut</tissue>
    </source>
</reference>
<evidence type="ECO:0000256" key="4">
    <source>
        <dbReference type="ARBA" id="ARBA00022827"/>
    </source>
</evidence>
<protein>
    <recommendedName>
        <fullName evidence="6">Glucose-methanol-choline oxidoreductase N-terminal domain-containing protein</fullName>
    </recommendedName>
</protein>
<comment type="caution">
    <text evidence="7">The sequence shown here is derived from an EMBL/GenBank/DDBJ whole genome shotgun (WGS) entry which is preliminary data.</text>
</comment>
<keyword evidence="4 5" id="KW-0274">FAD</keyword>
<dbReference type="InterPro" id="IPR036188">
    <property type="entry name" value="FAD/NAD-bd_sf"/>
</dbReference>
<dbReference type="Gene3D" id="3.50.50.60">
    <property type="entry name" value="FAD/NAD(P)-binding domain"/>
    <property type="match status" value="1"/>
</dbReference>
<dbReference type="AlphaFoldDB" id="A0AAN9VRT4"/>
<evidence type="ECO:0000313" key="8">
    <source>
        <dbReference type="Proteomes" id="UP001378592"/>
    </source>
</evidence>
<dbReference type="PIRSF" id="PIRSF000137">
    <property type="entry name" value="Alcohol_oxidase"/>
    <property type="match status" value="1"/>
</dbReference>
<dbReference type="InterPro" id="IPR007867">
    <property type="entry name" value="GMC_OxRtase_C"/>
</dbReference>
<evidence type="ECO:0000259" key="6">
    <source>
        <dbReference type="PROSITE" id="PS00624"/>
    </source>
</evidence>
<evidence type="ECO:0000256" key="5">
    <source>
        <dbReference type="PIRSR" id="PIRSR000137-2"/>
    </source>
</evidence>
<sequence length="523" mass="57930">MDIPFLAGLPYADWNYSLAPQKNGGCPAGPEERCPCSRAKVMGGCTVHNTMSYMRGNRMDYNTWAALGNGGWDYESVLPYFKKTENVQIPELKDSEYHGTSGNIMNTHPYETNFTKYAMETAQLLGIPTVDYNGANQTGISRLQATIYKGTRWSANRVYLLGLRRPNLFVRKRALVFKVIIQNGTAVGVDYIQNNETHRVFAKKEVILSTGAINSPQLLMLSGIGPKEHLEELDIPTIVNSPVGRILFDHPLFQGLIIKVDEFITPSRYDILSDFSNFVQYIVNNSGPLSGNGVEVFQHLEVGEEAINSSWPNILTAVLTQPNVLTREIAQVLGFTEEFFEQFSAPIAKDAVFEPIVVLIRPRSKGTLTLQDSNIYSHPIIDPNYFSDPEDVAVIVEGIKRTKEFYTSGPFRQLGAQVYNASIPACAGHAFDTDEYWSCAARWASVSMSHLSGTCRMGVRDDPTAVVSPHLTVWGVEGLRVVDASIFPTLPSSPIQAVVYMVAEKASDLIKCTYKEGGECPSR</sequence>
<dbReference type="SUPFAM" id="SSF54373">
    <property type="entry name" value="FAD-linked reductases, C-terminal domain"/>
    <property type="match status" value="1"/>
</dbReference>
<gene>
    <name evidence="7" type="ORF">R5R35_011210</name>
</gene>
<evidence type="ECO:0000256" key="1">
    <source>
        <dbReference type="ARBA" id="ARBA00001974"/>
    </source>
</evidence>
<name>A0AAN9VRT4_9ORTH</name>
<dbReference type="Pfam" id="PF00732">
    <property type="entry name" value="GMC_oxred_N"/>
    <property type="match status" value="1"/>
</dbReference>
<keyword evidence="3" id="KW-0285">Flavoprotein</keyword>
<comment type="similarity">
    <text evidence="2">Belongs to the GMC oxidoreductase family.</text>
</comment>
<feature type="domain" description="Glucose-methanol-choline oxidoreductase N-terminal" evidence="6">
    <location>
        <begin position="211"/>
        <end position="225"/>
    </location>
</feature>
<comment type="cofactor">
    <cofactor evidence="1 5">
        <name>FAD</name>
        <dbReference type="ChEBI" id="CHEBI:57692"/>
    </cofactor>
</comment>
<accession>A0AAN9VRT4</accession>
<dbReference type="GO" id="GO:0016614">
    <property type="term" value="F:oxidoreductase activity, acting on CH-OH group of donors"/>
    <property type="evidence" value="ECO:0007669"/>
    <property type="project" value="InterPro"/>
</dbReference>
<evidence type="ECO:0000313" key="7">
    <source>
        <dbReference type="EMBL" id="KAK7868461.1"/>
    </source>
</evidence>
<feature type="binding site" evidence="5">
    <location>
        <position position="176"/>
    </location>
    <ligand>
        <name>FAD</name>
        <dbReference type="ChEBI" id="CHEBI:57692"/>
    </ligand>
</feature>
<keyword evidence="8" id="KW-1185">Reference proteome</keyword>
<organism evidence="7 8">
    <name type="scientific">Gryllus longicercus</name>
    <dbReference type="NCBI Taxonomy" id="2509291"/>
    <lineage>
        <taxon>Eukaryota</taxon>
        <taxon>Metazoa</taxon>
        <taxon>Ecdysozoa</taxon>
        <taxon>Arthropoda</taxon>
        <taxon>Hexapoda</taxon>
        <taxon>Insecta</taxon>
        <taxon>Pterygota</taxon>
        <taxon>Neoptera</taxon>
        <taxon>Polyneoptera</taxon>
        <taxon>Orthoptera</taxon>
        <taxon>Ensifera</taxon>
        <taxon>Gryllidea</taxon>
        <taxon>Grylloidea</taxon>
        <taxon>Gryllidae</taxon>
        <taxon>Gryllinae</taxon>
        <taxon>Gryllus</taxon>
    </lineage>
</organism>
<dbReference type="GO" id="GO:0050660">
    <property type="term" value="F:flavin adenine dinucleotide binding"/>
    <property type="evidence" value="ECO:0007669"/>
    <property type="project" value="InterPro"/>
</dbReference>
<dbReference type="Pfam" id="PF05199">
    <property type="entry name" value="GMC_oxred_C"/>
    <property type="match status" value="1"/>
</dbReference>
<dbReference type="Proteomes" id="UP001378592">
    <property type="component" value="Unassembled WGS sequence"/>
</dbReference>
<dbReference type="InterPro" id="IPR012132">
    <property type="entry name" value="GMC_OxRdtase"/>
</dbReference>
<feature type="binding site" evidence="5">
    <location>
        <position position="41"/>
    </location>
    <ligand>
        <name>FAD</name>
        <dbReference type="ChEBI" id="CHEBI:57692"/>
    </ligand>
</feature>
<proteinExistence type="inferred from homology"/>